<proteinExistence type="predicted"/>
<gene>
    <name evidence="1" type="ORF">A3F23_00525</name>
</gene>
<organism evidence="1 2">
    <name type="scientific">Candidatus Giovannonibacteria bacterium RIFCSPHIGHO2_12_FULL_43_15</name>
    <dbReference type="NCBI Taxonomy" id="1798341"/>
    <lineage>
        <taxon>Bacteria</taxon>
        <taxon>Candidatus Giovannoniibacteriota</taxon>
    </lineage>
</organism>
<dbReference type="EMBL" id="MFHT01000017">
    <property type="protein sequence ID" value="OGF77451.1"/>
    <property type="molecule type" value="Genomic_DNA"/>
</dbReference>
<reference evidence="1 2" key="1">
    <citation type="journal article" date="2016" name="Nat. Commun.">
        <title>Thousands of microbial genomes shed light on interconnected biogeochemical processes in an aquifer system.</title>
        <authorList>
            <person name="Anantharaman K."/>
            <person name="Brown C.T."/>
            <person name="Hug L.A."/>
            <person name="Sharon I."/>
            <person name="Castelle C.J."/>
            <person name="Probst A.J."/>
            <person name="Thomas B.C."/>
            <person name="Singh A."/>
            <person name="Wilkins M.J."/>
            <person name="Karaoz U."/>
            <person name="Brodie E.L."/>
            <person name="Williams K.H."/>
            <person name="Hubbard S.S."/>
            <person name="Banfield J.F."/>
        </authorList>
    </citation>
    <scope>NUCLEOTIDE SEQUENCE [LARGE SCALE GENOMIC DNA]</scope>
</reference>
<evidence type="ECO:0000313" key="2">
    <source>
        <dbReference type="Proteomes" id="UP000177723"/>
    </source>
</evidence>
<dbReference type="Proteomes" id="UP000177723">
    <property type="component" value="Unassembled WGS sequence"/>
</dbReference>
<sequence length="109" mass="12277">MIKNFSVPQIQNMVHADVFLRVLLRFLSVRLPACAEASAGRRRISDFSRGAFLAPPWRGENGSHYFKNTGHFRKRQARGSRLASLGNHFVLNFGGKNELAISFGGRKNF</sequence>
<protein>
    <submittedName>
        <fullName evidence="1">Uncharacterized protein</fullName>
    </submittedName>
</protein>
<accession>A0A1F5WQB6</accession>
<name>A0A1F5WQB6_9BACT</name>
<evidence type="ECO:0000313" key="1">
    <source>
        <dbReference type="EMBL" id="OGF77451.1"/>
    </source>
</evidence>
<dbReference type="AlphaFoldDB" id="A0A1F5WQB6"/>
<comment type="caution">
    <text evidence="1">The sequence shown here is derived from an EMBL/GenBank/DDBJ whole genome shotgun (WGS) entry which is preliminary data.</text>
</comment>